<dbReference type="PANTHER" id="PTHR11092">
    <property type="entry name" value="SUGAR NUCLEOTIDE EPIMERASE RELATED"/>
    <property type="match status" value="1"/>
</dbReference>
<evidence type="ECO:0000256" key="1">
    <source>
        <dbReference type="ARBA" id="ARBA00009353"/>
    </source>
</evidence>
<gene>
    <name evidence="4" type="ORF">MARGE09_P0607</name>
</gene>
<evidence type="ECO:0008006" key="6">
    <source>
        <dbReference type="Google" id="ProtNLM"/>
    </source>
</evidence>
<accession>A0AAN2BIY4</accession>
<dbReference type="SUPFAM" id="SSF51735">
    <property type="entry name" value="NAD(P)-binding Rossmann-fold domains"/>
    <property type="match status" value="1"/>
</dbReference>
<dbReference type="EMBL" id="AP023086">
    <property type="protein sequence ID" value="BCD96407.1"/>
    <property type="molecule type" value="Genomic_DNA"/>
</dbReference>
<dbReference type="PANTHER" id="PTHR11092:SF0">
    <property type="entry name" value="EPIMERASE FAMILY PROTEIN SDR39U1"/>
    <property type="match status" value="1"/>
</dbReference>
<comment type="similarity">
    <text evidence="1">Belongs to the NAD(P)-dependent epimerase/dehydratase family. SDR39U1 subfamily.</text>
</comment>
<feature type="domain" description="DUF1731" evidence="3">
    <location>
        <begin position="255"/>
        <end position="300"/>
    </location>
</feature>
<dbReference type="InterPro" id="IPR010099">
    <property type="entry name" value="SDR39U1"/>
</dbReference>
<dbReference type="Pfam" id="PF01370">
    <property type="entry name" value="Epimerase"/>
    <property type="match status" value="1"/>
</dbReference>
<proteinExistence type="inferred from homology"/>
<dbReference type="NCBIfam" id="TIGR01777">
    <property type="entry name" value="yfcH"/>
    <property type="match status" value="1"/>
</dbReference>
<protein>
    <recommendedName>
        <fullName evidence="6">TIGR01777 family protein</fullName>
    </recommendedName>
</protein>
<dbReference type="KEGG" id="marq:MARGE09_P0607"/>
<dbReference type="AlphaFoldDB" id="A0AAN2BIY4"/>
<reference evidence="4 5" key="1">
    <citation type="journal article" date="2022" name="IScience">
        <title>An ultrasensitive nanofiber-based assay for enzymatic hydrolysis and deep-sea microbial degradation of cellulose.</title>
        <authorList>
            <person name="Tsudome M."/>
            <person name="Tachioka M."/>
            <person name="Miyazaki M."/>
            <person name="Uchimura K."/>
            <person name="Tsuda M."/>
            <person name="Takaki Y."/>
            <person name="Deguchi S."/>
        </authorList>
    </citation>
    <scope>NUCLEOTIDE SEQUENCE [LARGE SCALE GENOMIC DNA]</scope>
    <source>
        <strain evidence="4 5">GE09</strain>
    </source>
</reference>
<evidence type="ECO:0000313" key="5">
    <source>
        <dbReference type="Proteomes" id="UP001320119"/>
    </source>
</evidence>
<evidence type="ECO:0000313" key="4">
    <source>
        <dbReference type="EMBL" id="BCD96407.1"/>
    </source>
</evidence>
<feature type="domain" description="NAD-dependent epimerase/dehydratase" evidence="2">
    <location>
        <begin position="7"/>
        <end position="228"/>
    </location>
</feature>
<dbReference type="Gene3D" id="3.40.50.720">
    <property type="entry name" value="NAD(P)-binding Rossmann-like Domain"/>
    <property type="match status" value="1"/>
</dbReference>
<organism evidence="4 5">
    <name type="scientific">Marinagarivorans cellulosilyticus</name>
    <dbReference type="NCBI Taxonomy" id="2721545"/>
    <lineage>
        <taxon>Bacteria</taxon>
        <taxon>Pseudomonadati</taxon>
        <taxon>Pseudomonadota</taxon>
        <taxon>Gammaproteobacteria</taxon>
        <taxon>Cellvibrionales</taxon>
        <taxon>Cellvibrionaceae</taxon>
        <taxon>Marinagarivorans</taxon>
    </lineage>
</organism>
<dbReference type="InterPro" id="IPR013549">
    <property type="entry name" value="DUF1731"/>
</dbReference>
<keyword evidence="5" id="KW-1185">Reference proteome</keyword>
<sequence>MTTGKHVLIAGGSGFVGQALAKQLNTAGYEVTILSRNPNKARALLPFAQVLSWDQLASGLDTPVAAIINLAGASIAGGRWTASKKERLVSSRIQSTQALVSFCQNAAKVPLVFINASAIGFYGDHGNAVITEETQPNSCFSHRLCYDWEQTLTPLKETTDIRLCIARLGVVLASSGGAFGQMALPFKAKVALQNGDGQQWFSWVALQDVLNALQWMLENELACDTYNVTSPEPVRNTEFTKHLANHFETKVTLKVPAKLLQLALGEMADELILASQRVVPDQLVEEGFRFRHVMLDELLAFSDF</sequence>
<evidence type="ECO:0000259" key="3">
    <source>
        <dbReference type="Pfam" id="PF08338"/>
    </source>
</evidence>
<dbReference type="Pfam" id="PF08338">
    <property type="entry name" value="DUF1731"/>
    <property type="match status" value="1"/>
</dbReference>
<dbReference type="Proteomes" id="UP001320119">
    <property type="component" value="Chromosome"/>
</dbReference>
<dbReference type="InterPro" id="IPR036291">
    <property type="entry name" value="NAD(P)-bd_dom_sf"/>
</dbReference>
<evidence type="ECO:0000259" key="2">
    <source>
        <dbReference type="Pfam" id="PF01370"/>
    </source>
</evidence>
<name>A0AAN2BIY4_9GAMM</name>
<dbReference type="InterPro" id="IPR001509">
    <property type="entry name" value="Epimerase_deHydtase"/>
</dbReference>
<dbReference type="RefSeq" id="WP_236985909.1">
    <property type="nucleotide sequence ID" value="NZ_AP023086.1"/>
</dbReference>